<feature type="domain" description="MvdD-like pre-ATP grasp" evidence="1">
    <location>
        <begin position="3"/>
        <end position="115"/>
    </location>
</feature>
<dbReference type="GO" id="GO:0005737">
    <property type="term" value="C:cytoplasm"/>
    <property type="evidence" value="ECO:0007669"/>
    <property type="project" value="TreeGrafter"/>
</dbReference>
<organism evidence="2 3">
    <name type="scientific">Lentzea albidocapillata subsp. violacea</name>
    <dbReference type="NCBI Taxonomy" id="128104"/>
    <lineage>
        <taxon>Bacteria</taxon>
        <taxon>Bacillati</taxon>
        <taxon>Actinomycetota</taxon>
        <taxon>Actinomycetes</taxon>
        <taxon>Pseudonocardiales</taxon>
        <taxon>Pseudonocardiaceae</taxon>
        <taxon>Lentzea</taxon>
    </lineage>
</organism>
<dbReference type="SUPFAM" id="SSF56059">
    <property type="entry name" value="Glutathione synthetase ATP-binding domain-like"/>
    <property type="match status" value="1"/>
</dbReference>
<dbReference type="InterPro" id="IPR048936">
    <property type="entry name" value="MvdD-like_ATPgrasp"/>
</dbReference>
<dbReference type="PANTHER" id="PTHR21621">
    <property type="entry name" value="RIBOSOMAL PROTEIN S6 MODIFICATION PROTEIN"/>
    <property type="match status" value="1"/>
</dbReference>
<evidence type="ECO:0000259" key="1">
    <source>
        <dbReference type="Pfam" id="PF21068"/>
    </source>
</evidence>
<dbReference type="Gene3D" id="3.30.470.20">
    <property type="entry name" value="ATP-grasp fold, B domain"/>
    <property type="match status" value="1"/>
</dbReference>
<accession>A0A1G9U0G9</accession>
<dbReference type="PANTHER" id="PTHR21621:SF0">
    <property type="entry name" value="BETA-CITRYLGLUTAMATE SYNTHASE B-RELATED"/>
    <property type="match status" value="1"/>
</dbReference>
<sequence length="315" mass="34707">MTVLVLAADRDPTADRVIRTLHERDVPHVRFDTARFPLEAAIDAELRQGRWTGRLRTNGKIVALEELRSIWYRSPAAFEFPGTLSATERQWATTESKLGLGGVLAALPVCWVNHPARNADAAYKPVQLVTAARCGLQVADTLVTNEAEAVRRFACGGEVVTKAFGSPSIREEGVRKVTFTALVTESDLADLRGIEVSAHQFQRWVPKLCDARVIVVGDRLFAAAIHARTEETRVDWRNDYSALRYERIEPPGQVTNGVRGYCAALGLVYGAFDFVIRPDGAWVFLECNAGGQYGWIEDEIEAPISEAIADVLEAG</sequence>
<protein>
    <submittedName>
        <fullName evidence="2">ATP-grasp ribosomal peptide maturase, SAV_5884 family</fullName>
    </submittedName>
</protein>
<dbReference type="GO" id="GO:0009432">
    <property type="term" value="P:SOS response"/>
    <property type="evidence" value="ECO:0007669"/>
    <property type="project" value="TreeGrafter"/>
</dbReference>
<gene>
    <name evidence="2" type="ORF">SAMN04488074_1239</name>
</gene>
<evidence type="ECO:0000313" key="2">
    <source>
        <dbReference type="EMBL" id="SDM53382.1"/>
    </source>
</evidence>
<evidence type="ECO:0000313" key="3">
    <source>
        <dbReference type="Proteomes" id="UP000199682"/>
    </source>
</evidence>
<dbReference type="Pfam" id="PF21068">
    <property type="entry name" value="ATPgraspMvdD"/>
    <property type="match status" value="1"/>
</dbReference>
<dbReference type="RefSeq" id="WP_090012849.1">
    <property type="nucleotide sequence ID" value="NZ_FNET01000023.1"/>
</dbReference>
<dbReference type="EMBL" id="FNET01000023">
    <property type="protein sequence ID" value="SDM53382.1"/>
    <property type="molecule type" value="Genomic_DNA"/>
</dbReference>
<name>A0A1G9U0G9_9PSEU</name>
<dbReference type="GO" id="GO:0018169">
    <property type="term" value="F:ribosomal S6-glutamic acid ligase activity"/>
    <property type="evidence" value="ECO:0007669"/>
    <property type="project" value="TreeGrafter"/>
</dbReference>
<dbReference type="AlphaFoldDB" id="A0A1G9U0G9"/>
<reference evidence="3" key="1">
    <citation type="submission" date="2016-10" db="EMBL/GenBank/DDBJ databases">
        <authorList>
            <person name="Varghese N."/>
            <person name="Submissions S."/>
        </authorList>
    </citation>
    <scope>NUCLEOTIDE SEQUENCE [LARGE SCALE GENOMIC DNA]</scope>
    <source>
        <strain evidence="3">DSM 44796</strain>
    </source>
</reference>
<dbReference type="InterPro" id="IPR026449">
    <property type="entry name" value="GRASP_SAV_5884"/>
</dbReference>
<dbReference type="Proteomes" id="UP000199682">
    <property type="component" value="Unassembled WGS sequence"/>
</dbReference>
<dbReference type="NCBIfam" id="TIGR04187">
    <property type="entry name" value="GRASP_SAV_5884"/>
    <property type="match status" value="1"/>
</dbReference>
<proteinExistence type="predicted"/>